<proteinExistence type="predicted"/>
<reference evidence="1 2" key="1">
    <citation type="journal article" date="2012" name="J. Biotechnol.">
        <title>Genome sequence of the plant growth promoting strain Bacillus amyloliquefaciens subsp. plantarum B9601-Y2 and expression of mersacidin and other secondary metabolites.</title>
        <authorList>
            <person name="He P."/>
            <person name="Hao K."/>
            <person name="Blom J."/>
            <person name="Ruckert C."/>
            <person name="Vater J."/>
            <person name="Mao Z."/>
            <person name="Wu Y."/>
            <person name="Hou M."/>
            <person name="He P."/>
            <person name="He Y."/>
            <person name="Borriss R."/>
        </authorList>
    </citation>
    <scope>NUCLEOTIDE SEQUENCE [LARGE SCALE GENOMIC DNA]</scope>
    <source>
        <strain evidence="1">Y2</strain>
    </source>
</reference>
<organism evidence="1 2">
    <name type="scientific">Bacillus amyloliquefaciens (strain Y2)</name>
    <name type="common">Bacillus amyloliquefaciens subsp. plantarum (strain B9601-Y2)</name>
    <dbReference type="NCBI Taxonomy" id="1155777"/>
    <lineage>
        <taxon>Bacteria</taxon>
        <taxon>Bacillati</taxon>
        <taxon>Bacillota</taxon>
        <taxon>Bacilli</taxon>
        <taxon>Bacillales</taxon>
        <taxon>Bacillaceae</taxon>
        <taxon>Bacillus</taxon>
        <taxon>Bacillus amyloliquefaciens group</taxon>
    </lineage>
</organism>
<dbReference type="PATRIC" id="fig|1126211.3.peg.2387"/>
<sequence>MVKRKTAKKGTASLYANSAICSGCFCNENAFPLSFIFLFKTSYVKAQDFMTHEEKSPKNRLQAFLAN</sequence>
<name>I2C710_BACAY</name>
<dbReference type="EMBL" id="CP003332">
    <property type="protein sequence ID" value="AFJ62434.1"/>
    <property type="molecule type" value="Genomic_DNA"/>
</dbReference>
<evidence type="ECO:0000313" key="2">
    <source>
        <dbReference type="Proteomes" id="UP000002878"/>
    </source>
</evidence>
<evidence type="ECO:0000313" key="1">
    <source>
        <dbReference type="EMBL" id="AFJ62434.1"/>
    </source>
</evidence>
<dbReference type="Proteomes" id="UP000002878">
    <property type="component" value="Chromosome"/>
</dbReference>
<protein>
    <submittedName>
        <fullName evidence="1">Uncharacterized protein</fullName>
    </submittedName>
</protein>
<gene>
    <name evidence="1" type="ORF">MUS_2505</name>
</gene>
<dbReference type="AlphaFoldDB" id="I2C710"/>
<accession>I2C710</accession>
<dbReference type="HOGENOM" id="CLU_2803241_0_0_9"/>
<dbReference type="KEGG" id="bqy:MUS_2505"/>